<dbReference type="InterPro" id="IPR025372">
    <property type="entry name" value="DUF4362"/>
</dbReference>
<proteinExistence type="predicted"/>
<dbReference type="EMBL" id="RBZM01000009">
    <property type="protein sequence ID" value="RKP48891.1"/>
    <property type="molecule type" value="Genomic_DNA"/>
</dbReference>
<protein>
    <submittedName>
        <fullName evidence="1">DUF4362 domain-containing protein</fullName>
    </submittedName>
</protein>
<dbReference type="PROSITE" id="PS51257">
    <property type="entry name" value="PROKAR_LIPOPROTEIN"/>
    <property type="match status" value="1"/>
</dbReference>
<dbReference type="Pfam" id="PF14275">
    <property type="entry name" value="DUF4362"/>
    <property type="match status" value="1"/>
</dbReference>
<dbReference type="RefSeq" id="WP_120979029.1">
    <property type="nucleotide sequence ID" value="NZ_RBZM01000009.1"/>
</dbReference>
<reference evidence="1 2" key="1">
    <citation type="submission" date="2018-10" db="EMBL/GenBank/DDBJ databases">
        <title>Cohnella sp. M2MS4P-1, whole genome shotgun sequence.</title>
        <authorList>
            <person name="Tuo L."/>
        </authorList>
    </citation>
    <scope>NUCLEOTIDE SEQUENCE [LARGE SCALE GENOMIC DNA]</scope>
    <source>
        <strain evidence="1 2">M2MS4P-1</strain>
    </source>
</reference>
<dbReference type="Proteomes" id="UP000282076">
    <property type="component" value="Unassembled WGS sequence"/>
</dbReference>
<evidence type="ECO:0000313" key="1">
    <source>
        <dbReference type="EMBL" id="RKP48891.1"/>
    </source>
</evidence>
<name>A0A494XGQ7_9BACL</name>
<comment type="caution">
    <text evidence="1">The sequence shown here is derived from an EMBL/GenBank/DDBJ whole genome shotgun (WGS) entry which is preliminary data.</text>
</comment>
<organism evidence="1 2">
    <name type="scientific">Cohnella endophytica</name>
    <dbReference type="NCBI Taxonomy" id="2419778"/>
    <lineage>
        <taxon>Bacteria</taxon>
        <taxon>Bacillati</taxon>
        <taxon>Bacillota</taxon>
        <taxon>Bacilli</taxon>
        <taxon>Bacillales</taxon>
        <taxon>Paenibacillaceae</taxon>
        <taxon>Cohnella</taxon>
    </lineage>
</organism>
<accession>A0A494XGQ7</accession>
<dbReference type="AlphaFoldDB" id="A0A494XGQ7"/>
<gene>
    <name evidence="1" type="ORF">D7Z26_21250</name>
</gene>
<keyword evidence="2" id="KW-1185">Reference proteome</keyword>
<evidence type="ECO:0000313" key="2">
    <source>
        <dbReference type="Proteomes" id="UP000282076"/>
    </source>
</evidence>
<dbReference type="OrthoDB" id="1912370at2"/>
<sequence length="281" mass="31608">MIKSVVAGISIFIIVVLLSACGNRLSGLIGKPNSASNEKSEVIDMHGNIEHLDKMDEFVRKAENREKASVRIVHYTTEGDPVYHDLNVKGARIVMTYDTTEDSFGSGRVMKYECDKIERTASDTQLLYTVKGCSGENKELNVLGVSFDVRKQDYFGFILKYGLAEKNEVNTVDEKLAKDLQNGDTAVIDDYRLTTDELQTIYKSMVLSNYLGEKKLELGCNRDPHATYYLKVLINSGSREYRWSECDTGEDGQAMKKIVNVIKEIVINRADYKRLSDVKGA</sequence>